<dbReference type="RefSeq" id="WP_039869177.1">
    <property type="nucleotide sequence ID" value="NZ_BPTR01000002.1"/>
</dbReference>
<accession>A0AA37MES9</accession>
<dbReference type="EMBL" id="BPTR01000002">
    <property type="protein sequence ID" value="GJG29063.1"/>
    <property type="molecule type" value="Genomic_DNA"/>
</dbReference>
<evidence type="ECO:0000313" key="1">
    <source>
        <dbReference type="EMBL" id="GJG29063.1"/>
    </source>
</evidence>
<name>A0AA37MES9_SEGBR</name>
<gene>
    <name evidence="1" type="ORF">PRRU23_27630</name>
</gene>
<reference evidence="1" key="1">
    <citation type="submission" date="2021-08" db="EMBL/GenBank/DDBJ databases">
        <title>Prevotella lacticifex sp. nov., isolated from rumen of cow.</title>
        <authorList>
            <person name="Shinkai T."/>
            <person name="Ikeyama N."/>
            <person name="Kumagai M."/>
            <person name="Ohmori H."/>
            <person name="Sakamoto M."/>
            <person name="Ohkuma M."/>
            <person name="Mitsumori M."/>
        </authorList>
    </citation>
    <scope>NUCLEOTIDE SEQUENCE</scope>
    <source>
        <strain evidence="1">DSM 11371</strain>
    </source>
</reference>
<protein>
    <submittedName>
        <fullName evidence="1">Uncharacterized protein</fullName>
    </submittedName>
</protein>
<sequence length="200" mass="23259">MINAKGQVNQKYRGSLYSNLLVGCVLSERIDKDPLMNPKMVVKEAPFVPRALIRQQRTFIMRWNPEISSHKLVDFEHAMEDFYTEGFYYDWSIFDYKKVHIGDRFFMLKVGNGNTGIVMSGIIISLPYRDKDWSGKGRATWYVRMLPDCMIHPNKSKMVSIQALNSALPGVNWNEGHSGVLLNKEQANKFNEIWYNYTFC</sequence>
<evidence type="ECO:0000313" key="2">
    <source>
        <dbReference type="Proteomes" id="UP000887043"/>
    </source>
</evidence>
<comment type="caution">
    <text evidence="1">The sequence shown here is derived from an EMBL/GenBank/DDBJ whole genome shotgun (WGS) entry which is preliminary data.</text>
</comment>
<proteinExistence type="predicted"/>
<dbReference type="PROSITE" id="PS51257">
    <property type="entry name" value="PROKAR_LIPOPROTEIN"/>
    <property type="match status" value="1"/>
</dbReference>
<dbReference type="Proteomes" id="UP000887043">
    <property type="component" value="Unassembled WGS sequence"/>
</dbReference>
<organism evidence="1 2">
    <name type="scientific">Segatella bryantii</name>
    <name type="common">Prevotella bryantii</name>
    <dbReference type="NCBI Taxonomy" id="77095"/>
    <lineage>
        <taxon>Bacteria</taxon>
        <taxon>Pseudomonadati</taxon>
        <taxon>Bacteroidota</taxon>
        <taxon>Bacteroidia</taxon>
        <taxon>Bacteroidales</taxon>
        <taxon>Prevotellaceae</taxon>
        <taxon>Segatella</taxon>
    </lineage>
</organism>
<dbReference type="AlphaFoldDB" id="A0AA37MES9"/>